<organism evidence="1 2">
    <name type="scientific">Diaphorina citri</name>
    <name type="common">Asian citrus psyllid</name>
    <dbReference type="NCBI Taxonomy" id="121845"/>
    <lineage>
        <taxon>Eukaryota</taxon>
        <taxon>Metazoa</taxon>
        <taxon>Ecdysozoa</taxon>
        <taxon>Arthropoda</taxon>
        <taxon>Hexapoda</taxon>
        <taxon>Insecta</taxon>
        <taxon>Pterygota</taxon>
        <taxon>Neoptera</taxon>
        <taxon>Paraneoptera</taxon>
        <taxon>Hemiptera</taxon>
        <taxon>Sternorrhyncha</taxon>
        <taxon>Psylloidea</taxon>
        <taxon>Psyllidae</taxon>
        <taxon>Diaphorininae</taxon>
        <taxon>Diaphorina</taxon>
    </lineage>
</organism>
<name>A0A3Q0IZT1_DIACI</name>
<gene>
    <name evidence="2" type="primary">LOC113467909</name>
</gene>
<evidence type="ECO:0000313" key="1">
    <source>
        <dbReference type="Proteomes" id="UP000079169"/>
    </source>
</evidence>
<evidence type="ECO:0000313" key="2">
    <source>
        <dbReference type="RefSeq" id="XP_026680198.1"/>
    </source>
</evidence>
<accession>A0A3Q0IZT1</accession>
<dbReference type="RefSeq" id="XP_026680198.1">
    <property type="nucleotide sequence ID" value="XM_026824397.1"/>
</dbReference>
<proteinExistence type="predicted"/>
<dbReference type="Proteomes" id="UP000079169">
    <property type="component" value="Unplaced"/>
</dbReference>
<keyword evidence="1" id="KW-1185">Reference proteome</keyword>
<dbReference type="AlphaFoldDB" id="A0A3Q0IZT1"/>
<reference evidence="2" key="1">
    <citation type="submission" date="2025-08" db="UniProtKB">
        <authorList>
            <consortium name="RefSeq"/>
        </authorList>
    </citation>
    <scope>IDENTIFICATION</scope>
</reference>
<sequence length="118" mass="13084">MFPSMFVYVSSVLPFASAKYQLGIVPPSPIFDLCGPISFVFLSGVIGLVRGDDEISCWEFTYRPRAGDSGRDVVDVVEDYLGYPVTPPGKKWHDFVYTSGEIEIKEDLGSREAGIRLI</sequence>
<protein>
    <submittedName>
        <fullName evidence="2">Uncharacterized protein LOC113467909 isoform X2</fullName>
    </submittedName>
</protein>
<dbReference type="GeneID" id="113467909"/>